<evidence type="ECO:0000313" key="2">
    <source>
        <dbReference type="EMBL" id="OIW24949.1"/>
    </source>
</evidence>
<organism evidence="2 3">
    <name type="scientific">Coniochaeta ligniaria NRRL 30616</name>
    <dbReference type="NCBI Taxonomy" id="1408157"/>
    <lineage>
        <taxon>Eukaryota</taxon>
        <taxon>Fungi</taxon>
        <taxon>Dikarya</taxon>
        <taxon>Ascomycota</taxon>
        <taxon>Pezizomycotina</taxon>
        <taxon>Sordariomycetes</taxon>
        <taxon>Sordariomycetidae</taxon>
        <taxon>Coniochaetales</taxon>
        <taxon>Coniochaetaceae</taxon>
        <taxon>Coniochaeta</taxon>
    </lineage>
</organism>
<reference evidence="2 3" key="1">
    <citation type="submission" date="2016-10" db="EMBL/GenBank/DDBJ databases">
        <title>Draft genome sequence of Coniochaeta ligniaria NRRL30616, a lignocellulolytic fungus for bioabatement of inhibitors in plant biomass hydrolysates.</title>
        <authorList>
            <consortium name="DOE Joint Genome Institute"/>
            <person name="Jimenez D.J."/>
            <person name="Hector R.E."/>
            <person name="Riley R."/>
            <person name="Sun H."/>
            <person name="Grigoriev I.V."/>
            <person name="Van Elsas J.D."/>
            <person name="Nichols N.N."/>
        </authorList>
    </citation>
    <scope>NUCLEOTIDE SEQUENCE [LARGE SCALE GENOMIC DNA]</scope>
    <source>
        <strain evidence="2 3">NRRL 30616</strain>
    </source>
</reference>
<gene>
    <name evidence="2" type="ORF">CONLIGDRAFT_648025</name>
</gene>
<dbReference type="InParanoid" id="A0A1J7IBY6"/>
<feature type="region of interest" description="Disordered" evidence="1">
    <location>
        <begin position="122"/>
        <end position="170"/>
    </location>
</feature>
<dbReference type="EMBL" id="KV875102">
    <property type="protein sequence ID" value="OIW24949.1"/>
    <property type="molecule type" value="Genomic_DNA"/>
</dbReference>
<name>A0A1J7IBY6_9PEZI</name>
<feature type="compositionally biased region" description="Polar residues" evidence="1">
    <location>
        <begin position="152"/>
        <end position="163"/>
    </location>
</feature>
<evidence type="ECO:0000256" key="1">
    <source>
        <dbReference type="SAM" id="MobiDB-lite"/>
    </source>
</evidence>
<proteinExistence type="predicted"/>
<sequence length="170" mass="19454">MKWYRVGCKQQDETWECGLLSIETARVMLREMTGTAASPDEWAWAGWQHSRLVKTPSPAGNGEKALVTAWLSAIRWQFDTTRPLRAGRPKSHPASEDGCPATPFRVVKKMNDEDTKTLNWKHDHMTRGPAEAQGFVDEQAEMDWDEFERQTLKQGGQKENSQPRQKKLRG</sequence>
<dbReference type="AlphaFoldDB" id="A0A1J7IBY6"/>
<dbReference type="Proteomes" id="UP000182658">
    <property type="component" value="Unassembled WGS sequence"/>
</dbReference>
<protein>
    <submittedName>
        <fullName evidence="2">Uncharacterized protein</fullName>
    </submittedName>
</protein>
<accession>A0A1J7IBY6</accession>
<evidence type="ECO:0000313" key="3">
    <source>
        <dbReference type="Proteomes" id="UP000182658"/>
    </source>
</evidence>
<keyword evidence="3" id="KW-1185">Reference proteome</keyword>